<evidence type="ECO:0000313" key="4">
    <source>
        <dbReference type="Proteomes" id="UP001144397"/>
    </source>
</evidence>
<dbReference type="RefSeq" id="WP_281806771.1">
    <property type="nucleotide sequence ID" value="NZ_BSDO01000002.1"/>
</dbReference>
<dbReference type="EMBL" id="BSDO01000002">
    <property type="protein sequence ID" value="GLI21860.1"/>
    <property type="molecule type" value="Genomic_DNA"/>
</dbReference>
<proteinExistence type="predicted"/>
<feature type="compositionally biased region" description="Basic and acidic residues" evidence="1">
    <location>
        <begin position="227"/>
        <end position="307"/>
    </location>
</feature>
<dbReference type="EMBL" id="JAVDPY010000001">
    <property type="protein sequence ID" value="MDR6332390.1"/>
    <property type="molecule type" value="Genomic_DNA"/>
</dbReference>
<evidence type="ECO:0000313" key="3">
    <source>
        <dbReference type="EMBL" id="MDR6332390.1"/>
    </source>
</evidence>
<reference evidence="3 5" key="2">
    <citation type="submission" date="2023-07" db="EMBL/GenBank/DDBJ databases">
        <title>Genomic Encyclopedia of Type Strains, Phase IV (KMG-IV): sequencing the most valuable type-strain genomes for metagenomic binning, comparative biology and taxonomic classification.</title>
        <authorList>
            <person name="Goeker M."/>
        </authorList>
    </citation>
    <scope>NUCLEOTIDE SEQUENCE [LARGE SCALE GENOMIC DNA]</scope>
    <source>
        <strain evidence="3 5">DSM 338</strain>
    </source>
</reference>
<organism evidence="2 4">
    <name type="scientific">Xanthobacter flavus</name>
    <dbReference type="NCBI Taxonomy" id="281"/>
    <lineage>
        <taxon>Bacteria</taxon>
        <taxon>Pseudomonadati</taxon>
        <taxon>Pseudomonadota</taxon>
        <taxon>Alphaproteobacteria</taxon>
        <taxon>Hyphomicrobiales</taxon>
        <taxon>Xanthobacteraceae</taxon>
        <taxon>Xanthobacter</taxon>
    </lineage>
</organism>
<dbReference type="GeneID" id="95762328"/>
<name>A0A9W6CLJ0_XANFL</name>
<sequence length="364" mass="40389">MNRRPLPPTFRTLGEVAVGVVANLKKAPPMDVELIKIEPQNALAVFTTPKALDPYLAMVRKEIDAFDADISTAKGRAEVKSFAFKITKVKTYLDGTGKALNDAQKEIPKKIDAARKHARDTLDAWADEVRKPLTEWEQAEEQRVAAHKAAIARIEQLGAKSQLQISAADMRAALDELNSIVIGPDCEEYEAAYGRAKEIAVFQLGAGIEARERYEAEQAELAELRRQKEERDKKDREERIAREAAEKAKRDAEEKAAADARRAEEAARREREAAEARELELKRQAEAAEQRARETEARVKREAEQAKAAEAAAAAKREANKRHRDKVHRDAARAIEGIGIPSELAAQVVDLIAAGQVPHVAITY</sequence>
<accession>A0A9W6CLJ0</accession>
<feature type="region of interest" description="Disordered" evidence="1">
    <location>
        <begin position="227"/>
        <end position="328"/>
    </location>
</feature>
<dbReference type="Proteomes" id="UP001245370">
    <property type="component" value="Unassembled WGS sequence"/>
</dbReference>
<evidence type="ECO:0000313" key="2">
    <source>
        <dbReference type="EMBL" id="GLI21860.1"/>
    </source>
</evidence>
<gene>
    <name evidence="3" type="ORF">GGQ86_000837</name>
    <name evidence="2" type="ORF">XFLAVUS301_15340</name>
</gene>
<protein>
    <submittedName>
        <fullName evidence="2">Uncharacterized protein</fullName>
    </submittedName>
</protein>
<comment type="caution">
    <text evidence="2">The sequence shown here is derived from an EMBL/GenBank/DDBJ whole genome shotgun (WGS) entry which is preliminary data.</text>
</comment>
<evidence type="ECO:0000256" key="1">
    <source>
        <dbReference type="SAM" id="MobiDB-lite"/>
    </source>
</evidence>
<keyword evidence="5" id="KW-1185">Reference proteome</keyword>
<reference evidence="2" key="1">
    <citation type="submission" date="2022-12" db="EMBL/GenBank/DDBJ databases">
        <title>Reference genome sequencing for broad-spectrum identification of bacterial and archaeal isolates by mass spectrometry.</title>
        <authorList>
            <person name="Sekiguchi Y."/>
            <person name="Tourlousse D.M."/>
        </authorList>
    </citation>
    <scope>NUCLEOTIDE SEQUENCE</scope>
    <source>
        <strain evidence="2">301</strain>
    </source>
</reference>
<dbReference type="AlphaFoldDB" id="A0A9W6CLJ0"/>
<dbReference type="Proteomes" id="UP001144397">
    <property type="component" value="Unassembled WGS sequence"/>
</dbReference>
<evidence type="ECO:0000313" key="5">
    <source>
        <dbReference type="Proteomes" id="UP001245370"/>
    </source>
</evidence>